<dbReference type="Proteomes" id="UP000628442">
    <property type="component" value="Unassembled WGS sequence"/>
</dbReference>
<protein>
    <recommendedName>
        <fullName evidence="9">DNA 3'-5' helicase</fullName>
        <ecNumber evidence="9">5.6.2.4</ecNumber>
    </recommendedName>
    <alternativeName>
        <fullName evidence="10">DNA 3'-5' helicase II</fullName>
    </alternativeName>
</protein>
<evidence type="ECO:0000256" key="8">
    <source>
        <dbReference type="ARBA" id="ARBA00034617"/>
    </source>
</evidence>
<keyword evidence="2 12" id="KW-0547">Nucleotide-binding</keyword>
<evidence type="ECO:0000313" key="16">
    <source>
        <dbReference type="EMBL" id="QBI04182.1"/>
    </source>
</evidence>
<evidence type="ECO:0000256" key="4">
    <source>
        <dbReference type="ARBA" id="ARBA00022806"/>
    </source>
</evidence>
<dbReference type="GO" id="GO:0043138">
    <property type="term" value="F:3'-5' DNA helicase activity"/>
    <property type="evidence" value="ECO:0007669"/>
    <property type="project" value="UniProtKB-EC"/>
</dbReference>
<comment type="similarity">
    <text evidence="1">Belongs to the helicase family. UvrD subfamily.</text>
</comment>
<dbReference type="GO" id="GO:0000725">
    <property type="term" value="P:recombinational repair"/>
    <property type="evidence" value="ECO:0007669"/>
    <property type="project" value="TreeGrafter"/>
</dbReference>
<dbReference type="PROSITE" id="PS51217">
    <property type="entry name" value="UVRD_HELICASE_CTER"/>
    <property type="match status" value="1"/>
</dbReference>
<dbReference type="PANTHER" id="PTHR11070:SF2">
    <property type="entry name" value="ATP-DEPENDENT DNA HELICASE SRS2"/>
    <property type="match status" value="1"/>
</dbReference>
<dbReference type="RefSeq" id="WP_131148246.1">
    <property type="nucleotide sequence ID" value="NZ_BMWV01000001.1"/>
</dbReference>
<evidence type="ECO:0000313" key="15">
    <source>
        <dbReference type="EMBL" id="GGY25282.1"/>
    </source>
</evidence>
<sequence>MAHTPSPEQADILHSRASVVHIDAVAGAGKTTTMAMIARDACARGLGPAAIACLAFSAGARKRFAQKLAEEGAPAGLVVSTVGDHALRHLNKLMSTGMLDLPPRITGREMRERLVQAAEQVWQRYERAGIATDFDFGIEHSTDRIDHLLQVLRQLKAALKTHQFTEDDFRSVDLHEISEEHDLPVQLIEICAEYERLREPSPGEFAWQAEDDFVPDLVRLLALYPAALDHLWHAALYLVDEWHDVNAAEFKLIALLKRRGRLVVVGDRDQVIDEARGAELRFSAETFLAAYPEAVRFPLRRSRRFGPSVSRAVSRLTSRQVESFEGLHTVQHKLRYAPPVPGSCAAAVIAHARKVHEAEQGVQWSDIAIITRDDDQSIDIENALIDARIPYRCEDVVSYLLRPEILFMRALLHIVSGHYDTLEKDASTVQAMVSALAAFVSMPADRQQFEVDYMKTGRSPRKTPLEEAIESVQGTPSALRWFFDGIVATHRETDSQLTRNWKARFGACVAELTANSASLPTAAAVLQAVQRMVDLPAAVGRAVPRRSEADSAVRSIRSFTQFAEACGKMSIAQFLTELRGRQGKLSARTDAQRHRAQLVLTTVRAAKGQEWDHVILPYLERGEFPRTANLAEEKRFLYVAMTRARASLALAEPDDGHRELWSSLLHGVAARTGAGEPAP</sequence>
<evidence type="ECO:0000256" key="11">
    <source>
        <dbReference type="ARBA" id="ARBA00048988"/>
    </source>
</evidence>
<comment type="catalytic activity">
    <reaction evidence="11">
        <text>ATP + H2O = ADP + phosphate + H(+)</text>
        <dbReference type="Rhea" id="RHEA:13065"/>
        <dbReference type="ChEBI" id="CHEBI:15377"/>
        <dbReference type="ChEBI" id="CHEBI:15378"/>
        <dbReference type="ChEBI" id="CHEBI:30616"/>
        <dbReference type="ChEBI" id="CHEBI:43474"/>
        <dbReference type="ChEBI" id="CHEBI:456216"/>
        <dbReference type="EC" id="5.6.2.4"/>
    </reaction>
</comment>
<comment type="catalytic activity">
    <reaction evidence="8">
        <text>Couples ATP hydrolysis with the unwinding of duplex DNA by translocating in the 3'-5' direction.</text>
        <dbReference type="EC" id="5.6.2.4"/>
    </reaction>
</comment>
<dbReference type="EMBL" id="CP036401">
    <property type="protein sequence ID" value="QBI04182.1"/>
    <property type="molecule type" value="Genomic_DNA"/>
</dbReference>
<evidence type="ECO:0000313" key="18">
    <source>
        <dbReference type="Proteomes" id="UP000628442"/>
    </source>
</evidence>
<dbReference type="Gene3D" id="3.40.50.300">
    <property type="entry name" value="P-loop containing nucleotide triphosphate hydrolases"/>
    <property type="match status" value="2"/>
</dbReference>
<evidence type="ECO:0000256" key="7">
    <source>
        <dbReference type="ARBA" id="ARBA00023235"/>
    </source>
</evidence>
<evidence type="ECO:0000256" key="9">
    <source>
        <dbReference type="ARBA" id="ARBA00034808"/>
    </source>
</evidence>
<keyword evidence="3 12" id="KW-0378">Hydrolase</keyword>
<dbReference type="InterPro" id="IPR027417">
    <property type="entry name" value="P-loop_NTPase"/>
</dbReference>
<evidence type="ECO:0000313" key="17">
    <source>
        <dbReference type="Proteomes" id="UP000292307"/>
    </source>
</evidence>
<evidence type="ECO:0000256" key="3">
    <source>
        <dbReference type="ARBA" id="ARBA00022801"/>
    </source>
</evidence>
<dbReference type="Pfam" id="PF13361">
    <property type="entry name" value="UvrD_C"/>
    <property type="match status" value="1"/>
</dbReference>
<evidence type="ECO:0000256" key="2">
    <source>
        <dbReference type="ARBA" id="ARBA00022741"/>
    </source>
</evidence>
<dbReference type="Proteomes" id="UP000292307">
    <property type="component" value="Chromosome"/>
</dbReference>
<dbReference type="EMBL" id="BMWV01000001">
    <property type="protein sequence ID" value="GGY25282.1"/>
    <property type="molecule type" value="Genomic_DNA"/>
</dbReference>
<reference evidence="15" key="1">
    <citation type="journal article" date="2014" name="Int. J. Syst. Evol. Microbiol.">
        <title>Complete genome sequence of Corynebacterium casei LMG S-19264T (=DSM 44701T), isolated from a smear-ripened cheese.</title>
        <authorList>
            <consortium name="US DOE Joint Genome Institute (JGI-PGF)"/>
            <person name="Walter F."/>
            <person name="Albersmeier A."/>
            <person name="Kalinowski J."/>
            <person name="Ruckert C."/>
        </authorList>
    </citation>
    <scope>NUCLEOTIDE SEQUENCE</scope>
    <source>
        <strain evidence="15">KCTC 12343</strain>
    </source>
</reference>
<dbReference type="EC" id="5.6.2.4" evidence="9"/>
<dbReference type="Pfam" id="PF00580">
    <property type="entry name" value="UvrD-helicase"/>
    <property type="match status" value="1"/>
</dbReference>
<keyword evidence="5 12" id="KW-0067">ATP-binding</keyword>
<dbReference type="Gene3D" id="1.10.10.160">
    <property type="match status" value="1"/>
</dbReference>
<evidence type="ECO:0000256" key="12">
    <source>
        <dbReference type="PROSITE-ProRule" id="PRU00560"/>
    </source>
</evidence>
<evidence type="ECO:0000256" key="1">
    <source>
        <dbReference type="ARBA" id="ARBA00009922"/>
    </source>
</evidence>
<keyword evidence="17" id="KW-1185">Reference proteome</keyword>
<dbReference type="InterPro" id="IPR000212">
    <property type="entry name" value="DNA_helicase_UvrD/REP"/>
</dbReference>
<dbReference type="GO" id="GO:0005524">
    <property type="term" value="F:ATP binding"/>
    <property type="evidence" value="ECO:0007669"/>
    <property type="project" value="UniProtKB-UniRule"/>
</dbReference>
<feature type="domain" description="UvrD-like helicase ATP-binding" evidence="13">
    <location>
        <begin position="3"/>
        <end position="306"/>
    </location>
</feature>
<evidence type="ECO:0000256" key="6">
    <source>
        <dbReference type="ARBA" id="ARBA00023125"/>
    </source>
</evidence>
<dbReference type="PANTHER" id="PTHR11070">
    <property type="entry name" value="UVRD / RECB / PCRA DNA HELICASE FAMILY MEMBER"/>
    <property type="match status" value="1"/>
</dbReference>
<evidence type="ECO:0000256" key="10">
    <source>
        <dbReference type="ARBA" id="ARBA00034923"/>
    </source>
</evidence>
<dbReference type="InterPro" id="IPR013986">
    <property type="entry name" value="DExx_box_DNA_helicase_dom_sf"/>
</dbReference>
<name>A0A411X5L2_9BURK</name>
<reference evidence="15" key="3">
    <citation type="submission" date="2022-12" db="EMBL/GenBank/DDBJ databases">
        <authorList>
            <person name="Sun Q."/>
            <person name="Kim S."/>
        </authorList>
    </citation>
    <scope>NUCLEOTIDE SEQUENCE</scope>
    <source>
        <strain evidence="15">KCTC 12343</strain>
    </source>
</reference>
<dbReference type="GO" id="GO:0003677">
    <property type="term" value="F:DNA binding"/>
    <property type="evidence" value="ECO:0007669"/>
    <property type="project" value="UniProtKB-KW"/>
</dbReference>
<dbReference type="Gene3D" id="1.10.486.10">
    <property type="entry name" value="PCRA, domain 4"/>
    <property type="match status" value="1"/>
</dbReference>
<dbReference type="InterPro" id="IPR014016">
    <property type="entry name" value="UvrD-like_ATP-bd"/>
</dbReference>
<proteinExistence type="inferred from homology"/>
<dbReference type="GO" id="GO:0016787">
    <property type="term" value="F:hydrolase activity"/>
    <property type="evidence" value="ECO:0007669"/>
    <property type="project" value="UniProtKB-UniRule"/>
</dbReference>
<evidence type="ECO:0000259" key="14">
    <source>
        <dbReference type="PROSITE" id="PS51217"/>
    </source>
</evidence>
<evidence type="ECO:0000256" key="5">
    <source>
        <dbReference type="ARBA" id="ARBA00022840"/>
    </source>
</evidence>
<dbReference type="SUPFAM" id="SSF52540">
    <property type="entry name" value="P-loop containing nucleoside triphosphate hydrolases"/>
    <property type="match status" value="1"/>
</dbReference>
<feature type="domain" description="UvrD-like helicase C-terminal" evidence="14">
    <location>
        <begin position="307"/>
        <end position="608"/>
    </location>
</feature>
<dbReference type="AlphaFoldDB" id="A0A411X5L2"/>
<reference evidence="16 17" key="2">
    <citation type="submission" date="2019-02" db="EMBL/GenBank/DDBJ databases">
        <title>Draft Genome Sequences of Six Type Strains of the Genus Massilia.</title>
        <authorList>
            <person name="Miess H."/>
            <person name="Frediansyhah A."/>
            <person name="Gross H."/>
        </authorList>
    </citation>
    <scope>NUCLEOTIDE SEQUENCE [LARGE SCALE GENOMIC DNA]</scope>
    <source>
        <strain evidence="16 17">DSM 17472</strain>
    </source>
</reference>
<dbReference type="PROSITE" id="PS51198">
    <property type="entry name" value="UVRD_HELICASE_ATP_BIND"/>
    <property type="match status" value="1"/>
</dbReference>
<dbReference type="InterPro" id="IPR014017">
    <property type="entry name" value="DNA_helicase_UvrD-like_C"/>
</dbReference>
<gene>
    <name evidence="16" type="ORF">EYF70_27700</name>
    <name evidence="15" type="ORF">GCM10007387_03670</name>
</gene>
<feature type="binding site" evidence="12">
    <location>
        <begin position="24"/>
        <end position="31"/>
    </location>
    <ligand>
        <name>ATP</name>
        <dbReference type="ChEBI" id="CHEBI:30616"/>
    </ligand>
</feature>
<dbReference type="OrthoDB" id="9792687at2"/>
<keyword evidence="6" id="KW-0238">DNA-binding</keyword>
<keyword evidence="4 12" id="KW-0347">Helicase</keyword>
<evidence type="ECO:0000259" key="13">
    <source>
        <dbReference type="PROSITE" id="PS51198"/>
    </source>
</evidence>
<accession>A0A411X5L2</accession>
<organism evidence="15 18">
    <name type="scientific">Pseudoduganella albidiflava</name>
    <dbReference type="NCBI Taxonomy" id="321983"/>
    <lineage>
        <taxon>Bacteria</taxon>
        <taxon>Pseudomonadati</taxon>
        <taxon>Pseudomonadota</taxon>
        <taxon>Betaproteobacteria</taxon>
        <taxon>Burkholderiales</taxon>
        <taxon>Oxalobacteraceae</taxon>
        <taxon>Telluria group</taxon>
        <taxon>Pseudoduganella</taxon>
    </lineage>
</organism>
<keyword evidence="7" id="KW-0413">Isomerase</keyword>